<dbReference type="Proteomes" id="UP000830115">
    <property type="component" value="Chromosome"/>
</dbReference>
<accession>A0ABY4MCU6</accession>
<name>A0ABY4MCU6_9ACTN</name>
<feature type="region of interest" description="Disordered" evidence="1">
    <location>
        <begin position="26"/>
        <end position="56"/>
    </location>
</feature>
<gene>
    <name evidence="2" type="ORF">K9S39_26435</name>
</gene>
<evidence type="ECO:0000256" key="1">
    <source>
        <dbReference type="SAM" id="MobiDB-lite"/>
    </source>
</evidence>
<dbReference type="RefSeq" id="WP_248865772.1">
    <property type="nucleotide sequence ID" value="NZ_CP086322.1"/>
</dbReference>
<evidence type="ECO:0000313" key="3">
    <source>
        <dbReference type="Proteomes" id="UP000830115"/>
    </source>
</evidence>
<organism evidence="2 3">
    <name type="scientific">Streptomyces halobius</name>
    <dbReference type="NCBI Taxonomy" id="2879846"/>
    <lineage>
        <taxon>Bacteria</taxon>
        <taxon>Bacillati</taxon>
        <taxon>Actinomycetota</taxon>
        <taxon>Actinomycetes</taxon>
        <taxon>Kitasatosporales</taxon>
        <taxon>Streptomycetaceae</taxon>
        <taxon>Streptomyces</taxon>
    </lineage>
</organism>
<reference evidence="2" key="1">
    <citation type="submission" date="2021-10" db="EMBL/GenBank/DDBJ databases">
        <title>Streptomyces nigrumlapis sp.nov.,an antimicrobial producing actinobacterium isolated from Black Gobi rocks.</title>
        <authorList>
            <person name="Wen Y."/>
            <person name="Zhang W."/>
            <person name="Liu X.G."/>
        </authorList>
    </citation>
    <scope>NUCLEOTIDE SEQUENCE</scope>
    <source>
        <strain evidence="2">ST13-2-2</strain>
    </source>
</reference>
<protein>
    <submittedName>
        <fullName evidence="2">Uncharacterized protein</fullName>
    </submittedName>
</protein>
<sequence length="129" mass="13075">MPDEQAHEAPQGRGLWVGIGGPVGVGKSAQVNATSETETSTAAAEEEIQQIPATEVKPEDIGSLSLRYVDGVPQLVVSGGTGIPADLTVVDASGSAVATYAAGPPPSVSHAAVQAREAAVHYAHEARPR</sequence>
<keyword evidence="3" id="KW-1185">Reference proteome</keyword>
<evidence type="ECO:0000313" key="2">
    <source>
        <dbReference type="EMBL" id="UQA94918.1"/>
    </source>
</evidence>
<feature type="compositionally biased region" description="Low complexity" evidence="1">
    <location>
        <begin position="33"/>
        <end position="55"/>
    </location>
</feature>
<feature type="region of interest" description="Disordered" evidence="1">
    <location>
        <begin position="1"/>
        <end position="20"/>
    </location>
</feature>
<dbReference type="EMBL" id="CP086322">
    <property type="protein sequence ID" value="UQA94918.1"/>
    <property type="molecule type" value="Genomic_DNA"/>
</dbReference>
<proteinExistence type="predicted"/>